<dbReference type="Gene3D" id="3.40.630.30">
    <property type="match status" value="2"/>
</dbReference>
<dbReference type="Pfam" id="PF00583">
    <property type="entry name" value="Acetyltransf_1"/>
    <property type="match status" value="2"/>
</dbReference>
<evidence type="ECO:0000256" key="2">
    <source>
        <dbReference type="ARBA" id="ARBA00023315"/>
    </source>
</evidence>
<dbReference type="InterPro" id="IPR050832">
    <property type="entry name" value="Bact_Acetyltransf"/>
</dbReference>
<dbReference type="InterPro" id="IPR000182">
    <property type="entry name" value="GNAT_dom"/>
</dbReference>
<dbReference type="RefSeq" id="WP_227422879.1">
    <property type="nucleotide sequence ID" value="NZ_CP071868.1"/>
</dbReference>
<dbReference type="GO" id="GO:0016747">
    <property type="term" value="F:acyltransferase activity, transferring groups other than amino-acyl groups"/>
    <property type="evidence" value="ECO:0007669"/>
    <property type="project" value="InterPro"/>
</dbReference>
<sequence>MSAALTVRSAQPGEYREVGALTVAAFAAGPYGPATDPARLALLSDAAGRAATGDLLVAADAVTGDLVGTASLLRAGTGYARTALADEAELRLLAVAAPARGRGVAATLMRGAIDRARGWGASALVVDTGPANLTAQRLYHRLGFDRRPDRETTAVPGVGVLAVFRFDLRRRDGVAIRLARADEIDRVAALSVTAYTSEYVLPADYVASIADVGPRAREHEVWVAQDRATGELLGTVTTPRPGANLSPLGRPGELDFRLLAVDPAARGRGIGELLTRHVIAVARWRGLDRVVLNSGPDMLPAHRLYERLGFARLPARETVLLPDGRPLYVYGLDLDRGRPATLGA</sequence>
<gene>
    <name evidence="4" type="ORF">J4E96_14925</name>
</gene>
<dbReference type="CDD" id="cd04301">
    <property type="entry name" value="NAT_SF"/>
    <property type="match status" value="2"/>
</dbReference>
<dbReference type="PANTHER" id="PTHR43877">
    <property type="entry name" value="AMINOALKYLPHOSPHONATE N-ACETYLTRANSFERASE-RELATED-RELATED"/>
    <property type="match status" value="1"/>
</dbReference>
<accession>A0A8A4ZG47</accession>
<dbReference type="SUPFAM" id="SSF55729">
    <property type="entry name" value="Acyl-CoA N-acyltransferases (Nat)"/>
    <property type="match status" value="2"/>
</dbReference>
<evidence type="ECO:0000313" key="4">
    <source>
        <dbReference type="EMBL" id="QTE28638.1"/>
    </source>
</evidence>
<keyword evidence="1" id="KW-0808">Transferase</keyword>
<feature type="domain" description="N-acetyltransferase" evidence="3">
    <location>
        <begin position="5"/>
        <end position="167"/>
    </location>
</feature>
<protein>
    <submittedName>
        <fullName evidence="4">GNAT family N-acetyltransferase</fullName>
    </submittedName>
</protein>
<dbReference type="KEGG" id="psic:J4E96_14925"/>
<dbReference type="PANTHER" id="PTHR43877:SF2">
    <property type="entry name" value="AMINOALKYLPHOSPHONATE N-ACETYLTRANSFERASE-RELATED"/>
    <property type="match status" value="1"/>
</dbReference>
<feature type="domain" description="N-acetyltransferase" evidence="3">
    <location>
        <begin position="174"/>
        <end position="335"/>
    </location>
</feature>
<keyword evidence="5" id="KW-1185">Reference proteome</keyword>
<evidence type="ECO:0000259" key="3">
    <source>
        <dbReference type="PROSITE" id="PS51186"/>
    </source>
</evidence>
<reference evidence="4" key="1">
    <citation type="submission" date="2021-03" db="EMBL/GenBank/DDBJ databases">
        <title>Pengzhenrongella sicca gen. nov., sp. nov., a new member of suborder Micrococcineae isolated from High-Arctic tundra soil.</title>
        <authorList>
            <person name="Peng F."/>
        </authorList>
    </citation>
    <scope>NUCLEOTIDE SEQUENCE</scope>
    <source>
        <strain evidence="4">LRZ-2</strain>
    </source>
</reference>
<organism evidence="4 5">
    <name type="scientific">Pengzhenrongella sicca</name>
    <dbReference type="NCBI Taxonomy" id="2819238"/>
    <lineage>
        <taxon>Bacteria</taxon>
        <taxon>Bacillati</taxon>
        <taxon>Actinomycetota</taxon>
        <taxon>Actinomycetes</taxon>
        <taxon>Micrococcales</taxon>
        <taxon>Pengzhenrongella</taxon>
    </lineage>
</organism>
<dbReference type="Proteomes" id="UP000663937">
    <property type="component" value="Chromosome"/>
</dbReference>
<evidence type="ECO:0000313" key="5">
    <source>
        <dbReference type="Proteomes" id="UP000663937"/>
    </source>
</evidence>
<keyword evidence="2" id="KW-0012">Acyltransferase</keyword>
<dbReference type="PROSITE" id="PS51186">
    <property type="entry name" value="GNAT"/>
    <property type="match status" value="2"/>
</dbReference>
<dbReference type="AlphaFoldDB" id="A0A8A4ZG47"/>
<evidence type="ECO:0000256" key="1">
    <source>
        <dbReference type="ARBA" id="ARBA00022679"/>
    </source>
</evidence>
<dbReference type="InterPro" id="IPR016181">
    <property type="entry name" value="Acyl_CoA_acyltransferase"/>
</dbReference>
<dbReference type="EMBL" id="CP071868">
    <property type="protein sequence ID" value="QTE28638.1"/>
    <property type="molecule type" value="Genomic_DNA"/>
</dbReference>
<name>A0A8A4ZG47_9MICO</name>
<proteinExistence type="predicted"/>